<evidence type="ECO:0000313" key="4">
    <source>
        <dbReference type="Proteomes" id="UP000271472"/>
    </source>
</evidence>
<protein>
    <recommendedName>
        <fullName evidence="2">CN hydrolase domain-containing protein</fullName>
    </recommendedName>
</protein>
<sequence length="143" mass="15344">MPTSLPSGTSTSMFFRLCTPAPRTSMRSGAPKRPLPCSTKAAFLPTNAVVHPSMPGERGRRTRERASQEAATIAETKGRCLMKDMKIALVQFEGELGEVEKNVADACALVAQAAENGADLVVLPELFSTGYHLDTIGPRILEL</sequence>
<reference evidence="4" key="1">
    <citation type="submission" date="2018-05" db="EMBL/GenBank/DDBJ databases">
        <title>Genome Sequencing of selected type strains of the family Eggerthellaceae.</title>
        <authorList>
            <person name="Danylec N."/>
            <person name="Stoll D.A."/>
            <person name="Doetsch A."/>
            <person name="Huch M."/>
        </authorList>
    </citation>
    <scope>NUCLEOTIDE SEQUENCE [LARGE SCALE GENOMIC DNA]</scope>
    <source>
        <strain evidence="4">DSM 22006</strain>
    </source>
</reference>
<dbReference type="Gene3D" id="3.60.110.10">
    <property type="entry name" value="Carbon-nitrogen hydrolase"/>
    <property type="match status" value="1"/>
</dbReference>
<dbReference type="PROSITE" id="PS50263">
    <property type="entry name" value="CN_HYDROLASE"/>
    <property type="match status" value="1"/>
</dbReference>
<proteinExistence type="predicted"/>
<feature type="region of interest" description="Disordered" evidence="1">
    <location>
        <begin position="49"/>
        <end position="68"/>
    </location>
</feature>
<evidence type="ECO:0000256" key="1">
    <source>
        <dbReference type="SAM" id="MobiDB-lite"/>
    </source>
</evidence>
<keyword evidence="4" id="KW-1185">Reference proteome</keyword>
<dbReference type="InterPro" id="IPR003010">
    <property type="entry name" value="C-N_Hydrolase"/>
</dbReference>
<feature type="domain" description="CN hydrolase" evidence="2">
    <location>
        <begin position="85"/>
        <end position="143"/>
    </location>
</feature>
<dbReference type="SUPFAM" id="SSF56317">
    <property type="entry name" value="Carbon-nitrogen hydrolase"/>
    <property type="match status" value="1"/>
</dbReference>
<dbReference type="Proteomes" id="UP000271472">
    <property type="component" value="Unassembled WGS sequence"/>
</dbReference>
<evidence type="ECO:0000259" key="2">
    <source>
        <dbReference type="PROSITE" id="PS50263"/>
    </source>
</evidence>
<organism evidence="3 4">
    <name type="scientific">Slackia isoflavoniconvertens</name>
    <dbReference type="NCBI Taxonomy" id="572010"/>
    <lineage>
        <taxon>Bacteria</taxon>
        <taxon>Bacillati</taxon>
        <taxon>Actinomycetota</taxon>
        <taxon>Coriobacteriia</taxon>
        <taxon>Eggerthellales</taxon>
        <taxon>Eggerthellaceae</taxon>
        <taxon>Slackia</taxon>
    </lineage>
</organism>
<gene>
    <name evidence="3" type="ORF">DMP05_09720</name>
</gene>
<evidence type="ECO:0000313" key="3">
    <source>
        <dbReference type="EMBL" id="RNM32270.1"/>
    </source>
</evidence>
<accession>A0A3N0I6Z8</accession>
<feature type="non-terminal residue" evidence="3">
    <location>
        <position position="143"/>
    </location>
</feature>
<dbReference type="EMBL" id="QIBZ01000051">
    <property type="protein sequence ID" value="RNM32270.1"/>
    <property type="molecule type" value="Genomic_DNA"/>
</dbReference>
<name>A0A3N0I6Z8_9ACTN</name>
<dbReference type="AlphaFoldDB" id="A0A3N0I6Z8"/>
<dbReference type="InterPro" id="IPR036526">
    <property type="entry name" value="C-N_Hydrolase_sf"/>
</dbReference>
<dbReference type="Pfam" id="PF00795">
    <property type="entry name" value="CN_hydrolase"/>
    <property type="match status" value="1"/>
</dbReference>
<comment type="caution">
    <text evidence="3">The sequence shown here is derived from an EMBL/GenBank/DDBJ whole genome shotgun (WGS) entry which is preliminary data.</text>
</comment>